<proteinExistence type="predicted"/>
<protein>
    <submittedName>
        <fullName evidence="1">Uncharacterized protein</fullName>
    </submittedName>
</protein>
<organism evidence="1">
    <name type="scientific">Arion vulgaris</name>
    <dbReference type="NCBI Taxonomy" id="1028688"/>
    <lineage>
        <taxon>Eukaryota</taxon>
        <taxon>Metazoa</taxon>
        <taxon>Spiralia</taxon>
        <taxon>Lophotrochozoa</taxon>
        <taxon>Mollusca</taxon>
        <taxon>Gastropoda</taxon>
        <taxon>Heterobranchia</taxon>
        <taxon>Euthyneura</taxon>
        <taxon>Panpulmonata</taxon>
        <taxon>Eupulmonata</taxon>
        <taxon>Stylommatophora</taxon>
        <taxon>Helicina</taxon>
        <taxon>Arionoidea</taxon>
        <taxon>Arionidae</taxon>
        <taxon>Arion</taxon>
    </lineage>
</organism>
<feature type="non-terminal residue" evidence="1">
    <location>
        <position position="1"/>
    </location>
</feature>
<accession>A0A0B7ALN6</accession>
<evidence type="ECO:0000313" key="1">
    <source>
        <dbReference type="EMBL" id="CEK81492.1"/>
    </source>
</evidence>
<reference evidence="1" key="1">
    <citation type="submission" date="2014-12" db="EMBL/GenBank/DDBJ databases">
        <title>Insight into the proteome of Arion vulgaris.</title>
        <authorList>
            <person name="Aradska J."/>
            <person name="Bulat T."/>
            <person name="Smidak R."/>
            <person name="Sarate P."/>
            <person name="Gangsoo J."/>
            <person name="Sialana F."/>
            <person name="Bilban M."/>
            <person name="Lubec G."/>
        </authorList>
    </citation>
    <scope>NUCLEOTIDE SEQUENCE</scope>
    <source>
        <tissue evidence="1">Skin</tissue>
    </source>
</reference>
<sequence>RTQRRRRPVTRAYKMKIESSRGRGRPRKRCIDGVTDILKLHNNIAYQAPSMN</sequence>
<dbReference type="EMBL" id="HACG01034627">
    <property type="protein sequence ID" value="CEK81492.1"/>
    <property type="molecule type" value="Transcribed_RNA"/>
</dbReference>
<name>A0A0B7ALN6_9EUPU</name>
<dbReference type="AlphaFoldDB" id="A0A0B7ALN6"/>
<gene>
    <name evidence="1" type="primary">ORF126360</name>
</gene>